<keyword evidence="2" id="KW-1185">Reference proteome</keyword>
<name>A0ABP7L1I6_9GAMM</name>
<organism evidence="1 2">
    <name type="scientific">Halomonas cibimaris</name>
    <dbReference type="NCBI Taxonomy" id="657012"/>
    <lineage>
        <taxon>Bacteria</taxon>
        <taxon>Pseudomonadati</taxon>
        <taxon>Pseudomonadota</taxon>
        <taxon>Gammaproteobacteria</taxon>
        <taxon>Oceanospirillales</taxon>
        <taxon>Halomonadaceae</taxon>
        <taxon>Halomonas</taxon>
    </lineage>
</organism>
<evidence type="ECO:0000313" key="2">
    <source>
        <dbReference type="Proteomes" id="UP001500133"/>
    </source>
</evidence>
<reference evidence="2" key="1">
    <citation type="journal article" date="2019" name="Int. J. Syst. Evol. Microbiol.">
        <title>The Global Catalogue of Microorganisms (GCM) 10K type strain sequencing project: providing services to taxonomists for standard genome sequencing and annotation.</title>
        <authorList>
            <consortium name="The Broad Institute Genomics Platform"/>
            <consortium name="The Broad Institute Genome Sequencing Center for Infectious Disease"/>
            <person name="Wu L."/>
            <person name="Ma J."/>
        </authorList>
    </citation>
    <scope>NUCLEOTIDE SEQUENCE [LARGE SCALE GENOMIC DNA]</scope>
    <source>
        <strain evidence="2">JCM 16914</strain>
    </source>
</reference>
<comment type="caution">
    <text evidence="1">The sequence shown here is derived from an EMBL/GenBank/DDBJ whole genome shotgun (WGS) entry which is preliminary data.</text>
</comment>
<gene>
    <name evidence="1" type="ORF">GCM10022228_00380</name>
</gene>
<dbReference type="Proteomes" id="UP001500133">
    <property type="component" value="Unassembled WGS sequence"/>
</dbReference>
<accession>A0ABP7L1I6</accession>
<protein>
    <submittedName>
        <fullName evidence="1">Uncharacterized protein</fullName>
    </submittedName>
</protein>
<evidence type="ECO:0000313" key="1">
    <source>
        <dbReference type="EMBL" id="GAA3893224.1"/>
    </source>
</evidence>
<proteinExistence type="predicted"/>
<dbReference type="EMBL" id="BAAAZT010000005">
    <property type="protein sequence ID" value="GAA3893224.1"/>
    <property type="molecule type" value="Genomic_DNA"/>
</dbReference>
<sequence length="80" mass="8786">MALSNQRGNLLFLLRQACSTGEATQKLGLVYRRRSHLDIAGYDAPIDELRRQYECCAVATTVDLASADYRANDHAGEPSG</sequence>